<dbReference type="InterPro" id="IPR005243">
    <property type="entry name" value="THIRX-like_proc"/>
</dbReference>
<evidence type="ECO:0000259" key="1">
    <source>
        <dbReference type="Pfam" id="PF13192"/>
    </source>
</evidence>
<reference evidence="2 3" key="1">
    <citation type="submission" date="2017-09" db="EMBL/GenBank/DDBJ databases">
        <title>Depth-based differentiation of microbial function through sediment-hosted aquifers and enrichment of novel symbionts in the deep terrestrial subsurface.</title>
        <authorList>
            <person name="Probst A.J."/>
            <person name="Ladd B."/>
            <person name="Jarett J.K."/>
            <person name="Geller-Mcgrath D.E."/>
            <person name="Sieber C.M."/>
            <person name="Emerson J.B."/>
            <person name="Anantharaman K."/>
            <person name="Thomas B.C."/>
            <person name="Malmstrom R."/>
            <person name="Stieglmeier M."/>
            <person name="Klingl A."/>
            <person name="Woyke T."/>
            <person name="Ryan C.M."/>
            <person name="Banfield J.F."/>
        </authorList>
    </citation>
    <scope>NUCLEOTIDE SEQUENCE [LARGE SCALE GENOMIC DNA]</scope>
    <source>
        <strain evidence="2">CG22_combo_CG10-13_8_21_14_all_32_8</strain>
    </source>
</reference>
<sequence>MNMKIQVLGSGCATCKKLFEITKKVVSEVGLAENVEYVIDVQKIVAMGLMQSPILVINDKPVLIGFTSDTEKIKKTIEENK</sequence>
<proteinExistence type="predicted"/>
<dbReference type="AlphaFoldDB" id="A0A2H0CGR8"/>
<comment type="caution">
    <text evidence="2">The sequence shown here is derived from an EMBL/GenBank/DDBJ whole genome shotgun (WGS) entry which is preliminary data.</text>
</comment>
<dbReference type="Proteomes" id="UP000229176">
    <property type="component" value="Unassembled WGS sequence"/>
</dbReference>
<accession>A0A2H0CGR8</accession>
<dbReference type="EMBL" id="PCTI01000013">
    <property type="protein sequence ID" value="PIP69107.1"/>
    <property type="molecule type" value="Genomic_DNA"/>
</dbReference>
<dbReference type="PANTHER" id="PTHR36450">
    <property type="entry name" value="THIOREDOXIN"/>
    <property type="match status" value="1"/>
</dbReference>
<gene>
    <name evidence="2" type="ORF">COW91_01195</name>
</gene>
<protein>
    <submittedName>
        <fullName evidence="2">Redox-active disulfide protein 2</fullName>
    </submittedName>
</protein>
<dbReference type="NCBIfam" id="TIGR00412">
    <property type="entry name" value="redox_disulf_2"/>
    <property type="match status" value="1"/>
</dbReference>
<dbReference type="InterPro" id="IPR036249">
    <property type="entry name" value="Thioredoxin-like_sf"/>
</dbReference>
<dbReference type="Gene3D" id="3.40.30.10">
    <property type="entry name" value="Glutaredoxin"/>
    <property type="match status" value="1"/>
</dbReference>
<dbReference type="PANTHER" id="PTHR36450:SF1">
    <property type="entry name" value="THIOREDOXIN"/>
    <property type="match status" value="1"/>
</dbReference>
<evidence type="ECO:0000313" key="2">
    <source>
        <dbReference type="EMBL" id="PIP69107.1"/>
    </source>
</evidence>
<evidence type="ECO:0000313" key="3">
    <source>
        <dbReference type="Proteomes" id="UP000229176"/>
    </source>
</evidence>
<feature type="domain" description="Thioredoxin-like fold" evidence="1">
    <location>
        <begin position="3"/>
        <end position="77"/>
    </location>
</feature>
<organism evidence="2 3">
    <name type="scientific">Candidatus Nomurabacteria bacterium CG22_combo_CG10-13_8_21_14_all_32_8</name>
    <dbReference type="NCBI Taxonomy" id="1974732"/>
    <lineage>
        <taxon>Bacteria</taxon>
        <taxon>Candidatus Nomuraibacteriota</taxon>
    </lineage>
</organism>
<dbReference type="InterPro" id="IPR012336">
    <property type="entry name" value="Thioredoxin-like_fold"/>
</dbReference>
<dbReference type="Pfam" id="PF13192">
    <property type="entry name" value="Thioredoxin_3"/>
    <property type="match status" value="1"/>
</dbReference>
<name>A0A2H0CGR8_9BACT</name>
<dbReference type="SUPFAM" id="SSF52833">
    <property type="entry name" value="Thioredoxin-like"/>
    <property type="match status" value="1"/>
</dbReference>